<dbReference type="Pfam" id="PF03442">
    <property type="entry name" value="CBM_X2"/>
    <property type="match status" value="1"/>
</dbReference>
<keyword evidence="5 10" id="KW-0720">Serine protease</keyword>
<dbReference type="InterPro" id="IPR022398">
    <property type="entry name" value="Peptidase_S8_His-AS"/>
</dbReference>
<keyword evidence="4 10" id="KW-0378">Hydrolase</keyword>
<keyword evidence="7" id="KW-0119">Carbohydrate metabolism</keyword>
<dbReference type="GO" id="GO:0030245">
    <property type="term" value="P:cellulose catabolic process"/>
    <property type="evidence" value="ECO:0007669"/>
    <property type="project" value="UniProtKB-KW"/>
</dbReference>
<feature type="domain" description="Carbohydrate binding X2" evidence="13">
    <location>
        <begin position="1620"/>
        <end position="1691"/>
    </location>
</feature>
<dbReference type="Pfam" id="PF05922">
    <property type="entry name" value="Inhibitor_I9"/>
    <property type="match status" value="1"/>
</dbReference>
<name>A0A1T4XH71_9CLOT</name>
<evidence type="ECO:0000256" key="9">
    <source>
        <dbReference type="PIRSR" id="PIRSR615500-1"/>
    </source>
</evidence>
<dbReference type="PROSITE" id="PS00138">
    <property type="entry name" value="SUBTILASE_SER"/>
    <property type="match status" value="1"/>
</dbReference>
<keyword evidence="6" id="KW-0136">Cellulose degradation</keyword>
<feature type="domain" description="Peptidase S8/S53" evidence="12">
    <location>
        <begin position="196"/>
        <end position="663"/>
    </location>
</feature>
<dbReference type="SUPFAM" id="SSF52743">
    <property type="entry name" value="Subtilisin-like"/>
    <property type="match status" value="1"/>
</dbReference>
<dbReference type="EMBL" id="FUYH01000009">
    <property type="protein sequence ID" value="SKA88767.1"/>
    <property type="molecule type" value="Genomic_DNA"/>
</dbReference>
<dbReference type="OrthoDB" id="9762689at2"/>
<evidence type="ECO:0000256" key="5">
    <source>
        <dbReference type="ARBA" id="ARBA00022825"/>
    </source>
</evidence>
<dbReference type="InterPro" id="IPR036852">
    <property type="entry name" value="Peptidase_S8/S53_dom_sf"/>
</dbReference>
<evidence type="ECO:0000259" key="15">
    <source>
        <dbReference type="Pfam" id="PF06280"/>
    </source>
</evidence>
<dbReference type="SUPFAM" id="SSF81296">
    <property type="entry name" value="E set domains"/>
    <property type="match status" value="1"/>
</dbReference>
<evidence type="ECO:0000256" key="1">
    <source>
        <dbReference type="ARBA" id="ARBA00011073"/>
    </source>
</evidence>
<evidence type="ECO:0000256" key="4">
    <source>
        <dbReference type="ARBA" id="ARBA00022801"/>
    </source>
</evidence>
<dbReference type="InterPro" id="IPR005102">
    <property type="entry name" value="Carbo-bd_X2"/>
</dbReference>
<dbReference type="SUPFAM" id="SSF52025">
    <property type="entry name" value="PA domain"/>
    <property type="match status" value="1"/>
</dbReference>
<evidence type="ECO:0000259" key="12">
    <source>
        <dbReference type="Pfam" id="PF00082"/>
    </source>
</evidence>
<evidence type="ECO:0000259" key="13">
    <source>
        <dbReference type="Pfam" id="PF03442"/>
    </source>
</evidence>
<evidence type="ECO:0000313" key="17">
    <source>
        <dbReference type="Proteomes" id="UP000190105"/>
    </source>
</evidence>
<dbReference type="Proteomes" id="UP000190105">
    <property type="component" value="Unassembled WGS sequence"/>
</dbReference>
<protein>
    <submittedName>
        <fullName evidence="16">Peptidase inhibitor I9</fullName>
    </submittedName>
</protein>
<evidence type="ECO:0000256" key="7">
    <source>
        <dbReference type="ARBA" id="ARBA00023277"/>
    </source>
</evidence>
<gene>
    <name evidence="16" type="ORF">SAMN05443428_10931</name>
</gene>
<dbReference type="Gene3D" id="2.60.40.1710">
    <property type="entry name" value="Subtilisin-like superfamily"/>
    <property type="match status" value="1"/>
</dbReference>
<evidence type="ECO:0000256" key="8">
    <source>
        <dbReference type="ARBA" id="ARBA00023326"/>
    </source>
</evidence>
<dbReference type="InterPro" id="IPR046450">
    <property type="entry name" value="PA_dom_sf"/>
</dbReference>
<dbReference type="PANTHER" id="PTHR43806">
    <property type="entry name" value="PEPTIDASE S8"/>
    <property type="match status" value="1"/>
</dbReference>
<feature type="active site" description="Charge relay system" evidence="9 10">
    <location>
        <position position="600"/>
    </location>
</feature>
<sequence>MKKESKIFSIFISLVMVFSIFTSLPVKAKAETKALQIDKKALIQKHMKNLKDVDYKKALSQKYGVEASDEKTSSENKVINPEDEVRIIVELEGTTVYEQSKSKKLSLTEKKTIEQNIEKAQKAVMDKVKYYGKIRHSYKNLLNGFSATVKYKDIDAIRELTNVKKVTVANKYYLDMNSARGITNTETVWQDLGYKGEGMVVAIVDTGIDYTHKDMRLTDSSKAKLNKTTVESMGGPGKFYTDKVPYGYNFADMNDQVMDLGPNASMHGMHVAGIVAANGTDEEVANNAAIKGVAPEAQLLAMKVFTNNPDMPSAYSDDIAAAIDDSVKHGADVINMSLGSTAGFVNYDDPEQIAIKNATDMGVTVVVSAGNSYYSTYPYSAYAMDPDISLVGSPGLFPDTLQVASSENSKITLNTLKVYIDEAQEPVNIAYQKQESPDPVKVFKDNKLEAVYVGTGEPQYYEGKNVEGKLVFAVRTGGYYYKNIQKTAEQHGAAGVIIRGTVGHGDYVNMALDNPQIPIVSLSINDGNNLMNAALEGKKLEFTFTNDKMLVNNATANQMSDFSSWGTTPDLEFKPEVSAPGGKIYSTVNNNDYTMMSGTSMAAPHTSGATALVAQYVKTKMPTLKGRDFVNMVKTLLINSAEPMLDPSTGGTLPYLTRKQGAGVIKTDKAIKTGAYVTTDDGKAVIALKEISGTKEFKLNITNFSDKDITFKPINKYGVLTNYSTSSGFMYARAEVLNGASLTFDNEEITVAAGETAEITATLIVPTTAYNIFAEGFIELQSQTEGQPSLGIPYMGFCGKWSGQDAPRMIDAPVWDLDNTFYGMTCLTDSNGYYLGYDGFDDYYGIPIINPNQLAFSPNGDEMFDDVMPVVSFMRNAKEFKIQVIDENGKVIREISYDKNIRKNYLMQDFPAKSYIEWRWDGTIFDSSKLFYQLAPEGNYKIRLLSKPDFKDADWYTLDMPVRLDLTPPDFDFDIEKVQGNEFKVKIKNPSNDIQFYGYYLIDKWGNFLWDDLLNVDSNGEATVNLINADCYFGIYAVDYAANATDKGKYIINTSFEVFSPEDCIFIEGYPGIETKDSATINFRINEALRPVLDHIGIKVVNAGNVRDEVTLTTSETSYKIESLVDGECDATVTLYGKNKEIMGTGTKGFLVDLTPPQITLLNTTGSSINLTDGEKEYNLKFKVSDMSTGFKVLLNGQTVAEEHKDLGKLYEKTFEIPVQINEGENKFTIEAEDLVGHKAVSEVIINSILDKPVIAAYYPQYIGNKKVIVSGNVIYKSGVAITEFKINDEEVQLNGNNFVKELTFDSFGDKTITYYVKAEDNAENTFNQNFKLSPIIFENRIYKTKENSQTINFNIVQDETLSEAKLFVNFNGNETEYATTSSSITVENLNDGNNIVEFIIRDKDNNEIVRDYVEVFVDKALPYITAIDDNGNNISEGQIYSSGKVHITGQVSEPVKYLKYKVYGKDGESEWADIPVSEGFFETTLNLFEGMNRVTFEMEDETGNINSYQAKIWVDTTAPVLTIEPDAYIIETDKDEYTIKINVKENTYSYRLYVNENQIDYGESESVEGIEKTIEYNYSVPEGESNVLIKAVDVAGNTSVSLIKFYKNYNKVILYNDYAEFEKRNGDDVIYNVKFNGDKLNGVKFNNTELQKDKDYTVGENAITFKKDFLMTLPVGENVLTLTFDSGDYNVVVKVTDSRSTNAALSSITVGGNVLSGFAPDKYEYEYEVNPMLTEPLKVSANAMDSEKAKVEITQATEVEGTAVIKVTAQDGTVKVYTIKFIIPLKLELLSNVTEFAKNIDAVIKVKAANISKALKNAQLIIGLFDKDNKLVNYVAGGYQIKSGEEVVMEGQIKTPNADGYKIKCFVWDILNNQNPLSKVFEFLIK</sequence>
<dbReference type="InterPro" id="IPR013783">
    <property type="entry name" value="Ig-like_fold"/>
</dbReference>
<dbReference type="InterPro" id="IPR014756">
    <property type="entry name" value="Ig_E-set"/>
</dbReference>
<dbReference type="Gene3D" id="3.50.30.30">
    <property type="match status" value="1"/>
</dbReference>
<dbReference type="PROSITE" id="PS00137">
    <property type="entry name" value="SUBTILASE_HIS"/>
    <property type="match status" value="1"/>
</dbReference>
<feature type="active site" description="Charge relay system" evidence="9 10">
    <location>
        <position position="205"/>
    </location>
</feature>
<feature type="domain" description="C5a peptidase/Subtilisin-like protease SBT2-like Fn3-like" evidence="15">
    <location>
        <begin position="686"/>
        <end position="795"/>
    </location>
</feature>
<organism evidence="16 17">
    <name type="scientific">Caloramator quimbayensis</name>
    <dbReference type="NCBI Taxonomy" id="1147123"/>
    <lineage>
        <taxon>Bacteria</taxon>
        <taxon>Bacillati</taxon>
        <taxon>Bacillota</taxon>
        <taxon>Clostridia</taxon>
        <taxon>Eubacteriales</taxon>
        <taxon>Clostridiaceae</taxon>
        <taxon>Caloramator</taxon>
    </lineage>
</organism>
<evidence type="ECO:0000256" key="2">
    <source>
        <dbReference type="ARBA" id="ARBA00022670"/>
    </source>
</evidence>
<dbReference type="InterPro" id="IPR000209">
    <property type="entry name" value="Peptidase_S8/S53_dom"/>
</dbReference>
<dbReference type="CDD" id="cd07475">
    <property type="entry name" value="Peptidases_S8_C5a_Peptidase"/>
    <property type="match status" value="1"/>
</dbReference>
<dbReference type="InterPro" id="IPR023827">
    <property type="entry name" value="Peptidase_S8_Asp-AS"/>
</dbReference>
<dbReference type="InterPro" id="IPR050131">
    <property type="entry name" value="Peptidase_S8_subtilisin-like"/>
</dbReference>
<dbReference type="InterPro" id="IPR023828">
    <property type="entry name" value="Peptidase_S8_Ser-AS"/>
</dbReference>
<dbReference type="PRINTS" id="PR00723">
    <property type="entry name" value="SUBTILISIN"/>
</dbReference>
<dbReference type="PROSITE" id="PS00136">
    <property type="entry name" value="SUBTILASE_ASP"/>
    <property type="match status" value="1"/>
</dbReference>
<dbReference type="InterPro" id="IPR034216">
    <property type="entry name" value="C5a_Peptidase"/>
</dbReference>
<dbReference type="Gene3D" id="3.40.50.200">
    <property type="entry name" value="Peptidase S8/S53 domain"/>
    <property type="match status" value="1"/>
</dbReference>
<dbReference type="GO" id="GO:0006508">
    <property type="term" value="P:proteolysis"/>
    <property type="evidence" value="ECO:0007669"/>
    <property type="project" value="UniProtKB-KW"/>
</dbReference>
<evidence type="ECO:0000313" key="16">
    <source>
        <dbReference type="EMBL" id="SKA88767.1"/>
    </source>
</evidence>
<dbReference type="InterPro" id="IPR015500">
    <property type="entry name" value="Peptidase_S8_subtilisin-rel"/>
</dbReference>
<evidence type="ECO:0000256" key="6">
    <source>
        <dbReference type="ARBA" id="ARBA00023001"/>
    </source>
</evidence>
<feature type="domain" description="Inhibitor I9" evidence="14">
    <location>
        <begin position="116"/>
        <end position="174"/>
    </location>
</feature>
<evidence type="ECO:0000256" key="10">
    <source>
        <dbReference type="PROSITE-ProRule" id="PRU01240"/>
    </source>
</evidence>
<dbReference type="InterPro" id="IPR010435">
    <property type="entry name" value="C5a/SBT2-like_Fn3"/>
</dbReference>
<dbReference type="RefSeq" id="WP_078696466.1">
    <property type="nucleotide sequence ID" value="NZ_FUYH01000009.1"/>
</dbReference>
<dbReference type="STRING" id="1147123.SAMN05443428_10931"/>
<accession>A0A1T4XH71</accession>
<dbReference type="InterPro" id="IPR010259">
    <property type="entry name" value="S8pro/Inhibitor_I9"/>
</dbReference>
<dbReference type="Pfam" id="PF00082">
    <property type="entry name" value="Peptidase_S8"/>
    <property type="match status" value="1"/>
</dbReference>
<proteinExistence type="inferred from homology"/>
<dbReference type="GO" id="GO:0016020">
    <property type="term" value="C:membrane"/>
    <property type="evidence" value="ECO:0007669"/>
    <property type="project" value="InterPro"/>
</dbReference>
<keyword evidence="8" id="KW-0624">Polysaccharide degradation</keyword>
<keyword evidence="3" id="KW-0732">Signal</keyword>
<keyword evidence="2 10" id="KW-0645">Protease</keyword>
<evidence type="ECO:0000256" key="3">
    <source>
        <dbReference type="ARBA" id="ARBA00022729"/>
    </source>
</evidence>
<dbReference type="Gene3D" id="2.60.40.10">
    <property type="entry name" value="Immunoglobulins"/>
    <property type="match status" value="2"/>
</dbReference>
<dbReference type="GO" id="GO:0004252">
    <property type="term" value="F:serine-type endopeptidase activity"/>
    <property type="evidence" value="ECO:0007669"/>
    <property type="project" value="UniProtKB-UniRule"/>
</dbReference>
<dbReference type="Pfam" id="PF06280">
    <property type="entry name" value="fn3_5"/>
    <property type="match status" value="1"/>
</dbReference>
<feature type="active site" description="Charge relay system" evidence="9 10">
    <location>
        <position position="267"/>
    </location>
</feature>
<comment type="similarity">
    <text evidence="1 10 11">Belongs to the peptidase S8 family.</text>
</comment>
<reference evidence="17" key="1">
    <citation type="submission" date="2017-02" db="EMBL/GenBank/DDBJ databases">
        <authorList>
            <person name="Varghese N."/>
            <person name="Submissions S."/>
        </authorList>
    </citation>
    <scope>NUCLEOTIDE SEQUENCE [LARGE SCALE GENOMIC DNA]</scope>
    <source>
        <strain evidence="17">USBA 833</strain>
    </source>
</reference>
<keyword evidence="17" id="KW-1185">Reference proteome</keyword>
<evidence type="ECO:0000256" key="11">
    <source>
        <dbReference type="RuleBase" id="RU003355"/>
    </source>
</evidence>
<evidence type="ECO:0000259" key="14">
    <source>
        <dbReference type="Pfam" id="PF05922"/>
    </source>
</evidence>
<dbReference type="PROSITE" id="PS51892">
    <property type="entry name" value="SUBTILASE"/>
    <property type="match status" value="1"/>
</dbReference>
<dbReference type="PANTHER" id="PTHR43806:SF11">
    <property type="entry name" value="CEREVISIN-RELATED"/>
    <property type="match status" value="1"/>
</dbReference>